<protein>
    <submittedName>
        <fullName evidence="1">Uncharacterized protein</fullName>
    </submittedName>
</protein>
<dbReference type="KEGG" id="iod:EJO50_12900"/>
<dbReference type="Proteomes" id="UP000282438">
    <property type="component" value="Chromosome"/>
</dbReference>
<evidence type="ECO:0000313" key="2">
    <source>
        <dbReference type="Proteomes" id="UP000282438"/>
    </source>
</evidence>
<accession>A0A3S8ZV61</accession>
<dbReference type="OrthoDB" id="8421922at2"/>
<reference evidence="1 2" key="1">
    <citation type="submission" date="2018-12" db="EMBL/GenBank/DDBJ databases">
        <title>Complete genome sequence of Iodobacter sp. H11R3.</title>
        <authorList>
            <person name="Bae J.-W."/>
        </authorList>
    </citation>
    <scope>NUCLEOTIDE SEQUENCE [LARGE SCALE GENOMIC DNA]</scope>
    <source>
        <strain evidence="1 2">H11R3</strain>
    </source>
</reference>
<keyword evidence="2" id="KW-1185">Reference proteome</keyword>
<organism evidence="1 2">
    <name type="scientific">Iodobacter ciconiae</name>
    <dbReference type="NCBI Taxonomy" id="2496266"/>
    <lineage>
        <taxon>Bacteria</taxon>
        <taxon>Pseudomonadati</taxon>
        <taxon>Pseudomonadota</taxon>
        <taxon>Betaproteobacteria</taxon>
        <taxon>Neisseriales</taxon>
        <taxon>Chitinibacteraceae</taxon>
        <taxon>Iodobacter</taxon>
    </lineage>
</organism>
<dbReference type="RefSeq" id="WP_125974786.1">
    <property type="nucleotide sequence ID" value="NZ_CP034433.1"/>
</dbReference>
<sequence length="373" mass="42466">MLSVFIIGSCVSRDAFNDEASSFFNIETYVARTSLASALEHNHVHGIQLENIASHFQRRMVEIDINKHLEALLLSTKADIILLDAIDERFDLFLFNDGSICTVSIELLSSGFSSSASDGKIIPRKSDEFFQLWEQGWSKLINILKKREILNNLFVNKVYWSNKHEDGSNFLPNYSAERIFNANQFLERIYSRMSVDLNSEQFIVFPESMFIGAVDHLWGSSPFHYIKDIYHGIISNLLNTHASSNEKKSNLLLDLTSQRLTSSIQWYEINSSFGATIQFEADTKSEHGTSDMRALFCIDINGYKGKPLDGFVVSHIPSIGMYHYLSTGPNKTSTRCSFTLPATCSSFRIGFRSWMPENEITIDWLRLSQVQKT</sequence>
<dbReference type="InterPro" id="IPR046237">
    <property type="entry name" value="DUF6270"/>
</dbReference>
<proteinExistence type="predicted"/>
<dbReference type="AlphaFoldDB" id="A0A3S8ZV61"/>
<dbReference type="EMBL" id="CP034433">
    <property type="protein sequence ID" value="AZN37305.1"/>
    <property type="molecule type" value="Genomic_DNA"/>
</dbReference>
<dbReference type="Pfam" id="PF19786">
    <property type="entry name" value="DUF6270"/>
    <property type="match status" value="1"/>
</dbReference>
<gene>
    <name evidence="1" type="ORF">EJO50_12900</name>
</gene>
<name>A0A3S8ZV61_9NEIS</name>
<evidence type="ECO:0000313" key="1">
    <source>
        <dbReference type="EMBL" id="AZN37305.1"/>
    </source>
</evidence>